<evidence type="ECO:0000256" key="2">
    <source>
        <dbReference type="ARBA" id="ARBA00022448"/>
    </source>
</evidence>
<proteinExistence type="inferred from homology"/>
<evidence type="ECO:0000259" key="5">
    <source>
        <dbReference type="Pfam" id="PF00496"/>
    </source>
</evidence>
<dbReference type="Gene3D" id="3.90.76.10">
    <property type="entry name" value="Dipeptide-binding Protein, Domain 1"/>
    <property type="match status" value="1"/>
</dbReference>
<reference evidence="6" key="1">
    <citation type="submission" date="2022-12" db="EMBL/GenBank/DDBJ databases">
        <title>Genomic Characterization of Candidatus Phytoplasma sacchari in China.</title>
        <authorList>
            <person name="Zhang R.-Y."/>
        </authorList>
    </citation>
    <scope>NUCLEOTIDE SEQUENCE [LARGE SCALE GENOMIC DNA]</scope>
    <source>
        <strain evidence="6">SCWL1</strain>
    </source>
</reference>
<dbReference type="EMBL" id="CP115156">
    <property type="protein sequence ID" value="WBL31431.1"/>
    <property type="molecule type" value="Genomic_DNA"/>
</dbReference>
<keyword evidence="2" id="KW-0813">Transport</keyword>
<evidence type="ECO:0000256" key="1">
    <source>
        <dbReference type="ARBA" id="ARBA00005695"/>
    </source>
</evidence>
<feature type="transmembrane region" description="Helical" evidence="4">
    <location>
        <begin position="15"/>
        <end position="34"/>
    </location>
</feature>
<accession>A0ABY7M449</accession>
<keyword evidence="4" id="KW-1133">Transmembrane helix</keyword>
<evidence type="ECO:0000313" key="7">
    <source>
        <dbReference type="Proteomes" id="UP001210120"/>
    </source>
</evidence>
<keyword evidence="3" id="KW-0732">Signal</keyword>
<protein>
    <submittedName>
        <fullName evidence="6">ABC transporter substrate-binding protein</fullName>
    </submittedName>
</protein>
<keyword evidence="4" id="KW-0472">Membrane</keyword>
<evidence type="ECO:0000256" key="4">
    <source>
        <dbReference type="SAM" id="Phobius"/>
    </source>
</evidence>
<keyword evidence="4" id="KW-0812">Transmembrane</keyword>
<comment type="similarity">
    <text evidence="1">Belongs to the bacterial solute-binding protein 5 family.</text>
</comment>
<dbReference type="InterPro" id="IPR000914">
    <property type="entry name" value="SBP_5_dom"/>
</dbReference>
<evidence type="ECO:0000256" key="3">
    <source>
        <dbReference type="ARBA" id="ARBA00022729"/>
    </source>
</evidence>
<dbReference type="Gene3D" id="3.40.190.10">
    <property type="entry name" value="Periplasmic binding protein-like II"/>
    <property type="match status" value="1"/>
</dbReference>
<dbReference type="Proteomes" id="UP001210120">
    <property type="component" value="Chromosome"/>
</dbReference>
<dbReference type="InterPro" id="IPR039424">
    <property type="entry name" value="SBP_5"/>
</dbReference>
<keyword evidence="7" id="KW-1185">Reference proteome</keyword>
<organism evidence="6 7">
    <name type="scientific">Candidatus Phytoplasma sacchari</name>
    <dbReference type="NCBI Taxonomy" id="2609813"/>
    <lineage>
        <taxon>Bacteria</taxon>
        <taxon>Bacillati</taxon>
        <taxon>Mycoplasmatota</taxon>
        <taxon>Mollicutes</taxon>
        <taxon>Acholeplasmatales</taxon>
        <taxon>Acholeplasmataceae</taxon>
        <taxon>Candidatus Phytoplasma</taxon>
        <taxon>16SrXI (Rice yellow dwarf group)</taxon>
    </lineage>
</organism>
<dbReference type="PANTHER" id="PTHR30290:SF9">
    <property type="entry name" value="OLIGOPEPTIDE-BINDING PROTEIN APPA"/>
    <property type="match status" value="1"/>
</dbReference>
<evidence type="ECO:0000313" key="6">
    <source>
        <dbReference type="EMBL" id="WBL31431.1"/>
    </source>
</evidence>
<name>A0ABY7M449_9MOLU</name>
<dbReference type="PANTHER" id="PTHR30290">
    <property type="entry name" value="PERIPLASMIC BINDING COMPONENT OF ABC TRANSPORTER"/>
    <property type="match status" value="1"/>
</dbReference>
<gene>
    <name evidence="6" type="ORF">O7R10_02420</name>
</gene>
<dbReference type="Pfam" id="PF00496">
    <property type="entry name" value="SBP_bac_5"/>
    <property type="match status" value="1"/>
</dbReference>
<sequence length="562" mass="65841">MNLKFNKNLKYKKNILFIIKIVIILIFCFVLIFFGKRFLSKKNDVIENKDTLLIGTSSEIKNGFGMFGMGANTTNNAQVRNLIHEYLISSSEIKKNNHYYTEYKEKLIEKIPTSAIKHGKFKDYYEFNLKSGIKFHNGDELTNDDVLETLNLNNSTKGEHSYFIDDFAKPTDNSQKYKFYIKFKDDKNSLNYHHLSKIPIINKKLMQTDFENFRNIGLGAFKLKKFDPNTKTIELSFFSDYFRLSNRVSSNIKNIIIHFIPSVQTLYMNLEKGKLDLILENTDQVYLENMTQNKKLKLVENDNLNLTYIILNSNTLSIENRKSIVQVLTPKLKTKILEELGEDLSYCKVVNYFSDNRLKGGDISDNDFDHLITNDKSVIAAKPNKKIKALFTNIDETKNRFMNKFLEILSNEEGFKIEKLQFEKNETIAKAKSGDFDIFCLTEYLENTFPHYLLNVYFGKIYDPNNPNVIPQNSTEINEAYFNVSCLNEPDIYEKIEYLKKIDFNTLEYENKIKELHEVLTKKYITIPLFQINKIRNLLRHNIEGFNVNIFGEIDWLNINKV</sequence>
<feature type="domain" description="Solute-binding protein family 5" evidence="5">
    <location>
        <begin position="125"/>
        <end position="314"/>
    </location>
</feature>
<dbReference type="SUPFAM" id="SSF53850">
    <property type="entry name" value="Periplasmic binding protein-like II"/>
    <property type="match status" value="1"/>
</dbReference>